<evidence type="ECO:0000256" key="2">
    <source>
        <dbReference type="ARBA" id="ARBA00022723"/>
    </source>
</evidence>
<dbReference type="AlphaFoldDB" id="A0A848HTV9"/>
<dbReference type="PANTHER" id="PTHR43808:SF32">
    <property type="entry name" value="ARGE_DAPE-RELATED DEACYLASE"/>
    <property type="match status" value="1"/>
</dbReference>
<organism evidence="7 8">
    <name type="scientific">Massilia polaris</name>
    <dbReference type="NCBI Taxonomy" id="2728846"/>
    <lineage>
        <taxon>Bacteria</taxon>
        <taxon>Pseudomonadati</taxon>
        <taxon>Pseudomonadota</taxon>
        <taxon>Betaproteobacteria</taxon>
        <taxon>Burkholderiales</taxon>
        <taxon>Oxalobacteraceae</taxon>
        <taxon>Telluria group</taxon>
        <taxon>Massilia</taxon>
    </lineage>
</organism>
<evidence type="ECO:0000259" key="6">
    <source>
        <dbReference type="Pfam" id="PF07687"/>
    </source>
</evidence>
<evidence type="ECO:0000256" key="4">
    <source>
        <dbReference type="ARBA" id="ARBA00022833"/>
    </source>
</evidence>
<dbReference type="RefSeq" id="WP_169468019.1">
    <property type="nucleotide sequence ID" value="NZ_JABBGG010000010.1"/>
</dbReference>
<evidence type="ECO:0000256" key="5">
    <source>
        <dbReference type="SAM" id="SignalP"/>
    </source>
</evidence>
<dbReference type="PROSITE" id="PS00758">
    <property type="entry name" value="ARGE_DAPE_CPG2_1"/>
    <property type="match status" value="1"/>
</dbReference>
<keyword evidence="5" id="KW-0732">Signal</keyword>
<evidence type="ECO:0000313" key="8">
    <source>
        <dbReference type="Proteomes" id="UP000583752"/>
    </source>
</evidence>
<dbReference type="GO" id="GO:0016787">
    <property type="term" value="F:hydrolase activity"/>
    <property type="evidence" value="ECO:0007669"/>
    <property type="project" value="UniProtKB-KW"/>
</dbReference>
<dbReference type="Pfam" id="PF07687">
    <property type="entry name" value="M20_dimer"/>
    <property type="match status" value="1"/>
</dbReference>
<dbReference type="InterPro" id="IPR050072">
    <property type="entry name" value="Peptidase_M20A"/>
</dbReference>
<reference evidence="7 8" key="1">
    <citation type="submission" date="2020-04" db="EMBL/GenBank/DDBJ databases">
        <title>Massilia sp. RP-1-19 isolated from soil.</title>
        <authorList>
            <person name="Dahal R.H."/>
        </authorList>
    </citation>
    <scope>NUCLEOTIDE SEQUENCE [LARGE SCALE GENOMIC DNA]</scope>
    <source>
        <strain evidence="7 8">RP-1-19</strain>
    </source>
</reference>
<dbReference type="GO" id="GO:0046872">
    <property type="term" value="F:metal ion binding"/>
    <property type="evidence" value="ECO:0007669"/>
    <property type="project" value="UniProtKB-KW"/>
</dbReference>
<feature type="domain" description="Peptidase M20 dimerisation" evidence="6">
    <location>
        <begin position="214"/>
        <end position="330"/>
    </location>
</feature>
<dbReference type="InterPro" id="IPR001261">
    <property type="entry name" value="ArgE/DapE_CS"/>
</dbReference>
<dbReference type="SUPFAM" id="SSF53187">
    <property type="entry name" value="Zn-dependent exopeptidases"/>
    <property type="match status" value="1"/>
</dbReference>
<dbReference type="Pfam" id="PF01546">
    <property type="entry name" value="Peptidase_M20"/>
    <property type="match status" value="1"/>
</dbReference>
<dbReference type="InterPro" id="IPR002933">
    <property type="entry name" value="Peptidase_M20"/>
</dbReference>
<gene>
    <name evidence="7" type="ORF">HHL21_16980</name>
</gene>
<evidence type="ECO:0000256" key="3">
    <source>
        <dbReference type="ARBA" id="ARBA00022801"/>
    </source>
</evidence>
<keyword evidence="3" id="KW-0378">Hydrolase</keyword>
<proteinExistence type="predicted"/>
<sequence length="431" mass="45621">MKRCALALITFLSASTACAQQLSPVEERIVAEVRARSAAALGLLERSVNINSGTMNHAGVRAVGKVFRTELDQLGFKTRWIDMPAAMQRAGHLVATREGSQGKRLLLLGHLDTVFEPDSPVQKWQLNGDRVSGQGVSDMKGGNVVVIEALRALHKAGALDNTNIAVMFTGDEEDAGDPKDVSRADMIALAKRSDIALAFEGTVLDKEGRATATVGRRSSSGFALEVHGKQGHSSGIFSERAGYGAVYEAARILDGFRQHVIEPDLTFNPGVILGGTQVGYDDTGSRGTAFGKTNVIANAVTVKGDLRYLDTVQRDRAHEKMRAIVAQSLPGTSASITFDESYPPMAVTAGNLKVLELYSQASDDAGLGAIAAVPAGLRGAGDIQFVAPYVDSLDGIGATGSGAHSPSEDLELASIERAAIRTAIFIYRLTR</sequence>
<name>A0A848HTV9_9BURK</name>
<evidence type="ECO:0000313" key="7">
    <source>
        <dbReference type="EMBL" id="NML62743.1"/>
    </source>
</evidence>
<feature type="chain" id="PRO_5032671287" evidence="5">
    <location>
        <begin position="20"/>
        <end position="431"/>
    </location>
</feature>
<keyword evidence="8" id="KW-1185">Reference proteome</keyword>
<dbReference type="InterPro" id="IPR036264">
    <property type="entry name" value="Bact_exopeptidase_dim_dom"/>
</dbReference>
<dbReference type="Gene3D" id="3.30.70.360">
    <property type="match status" value="1"/>
</dbReference>
<dbReference type="EMBL" id="JABBGG010000010">
    <property type="protein sequence ID" value="NML62743.1"/>
    <property type="molecule type" value="Genomic_DNA"/>
</dbReference>
<keyword evidence="4" id="KW-0862">Zinc</keyword>
<dbReference type="PROSITE" id="PS51257">
    <property type="entry name" value="PROKAR_LIPOPROTEIN"/>
    <property type="match status" value="1"/>
</dbReference>
<dbReference type="SUPFAM" id="SSF55031">
    <property type="entry name" value="Bacterial exopeptidase dimerisation domain"/>
    <property type="match status" value="1"/>
</dbReference>
<evidence type="ECO:0000256" key="1">
    <source>
        <dbReference type="ARBA" id="ARBA00001947"/>
    </source>
</evidence>
<dbReference type="PANTHER" id="PTHR43808">
    <property type="entry name" value="ACETYLORNITHINE DEACETYLASE"/>
    <property type="match status" value="1"/>
</dbReference>
<dbReference type="InterPro" id="IPR011650">
    <property type="entry name" value="Peptidase_M20_dimer"/>
</dbReference>
<accession>A0A848HTV9</accession>
<dbReference type="Gene3D" id="3.40.630.10">
    <property type="entry name" value="Zn peptidases"/>
    <property type="match status" value="1"/>
</dbReference>
<feature type="signal peptide" evidence="5">
    <location>
        <begin position="1"/>
        <end position="19"/>
    </location>
</feature>
<protein>
    <submittedName>
        <fullName evidence="7">M20 family metallopeptidase</fullName>
    </submittedName>
</protein>
<comment type="cofactor">
    <cofactor evidence="1">
        <name>Zn(2+)</name>
        <dbReference type="ChEBI" id="CHEBI:29105"/>
    </cofactor>
</comment>
<keyword evidence="2" id="KW-0479">Metal-binding</keyword>
<comment type="caution">
    <text evidence="7">The sequence shown here is derived from an EMBL/GenBank/DDBJ whole genome shotgun (WGS) entry which is preliminary data.</text>
</comment>
<dbReference type="Proteomes" id="UP000583752">
    <property type="component" value="Unassembled WGS sequence"/>
</dbReference>